<dbReference type="KEGG" id="amuc:Pan181_43130"/>
<name>A0A518ATQ2_9BACT</name>
<proteinExistence type="predicted"/>
<accession>A0A518ATQ2</accession>
<evidence type="ECO:0000313" key="2">
    <source>
        <dbReference type="Proteomes" id="UP000315750"/>
    </source>
</evidence>
<reference evidence="1 2" key="1">
    <citation type="submission" date="2019-02" db="EMBL/GenBank/DDBJ databases">
        <title>Deep-cultivation of Planctomycetes and their phenomic and genomic characterization uncovers novel biology.</title>
        <authorList>
            <person name="Wiegand S."/>
            <person name="Jogler M."/>
            <person name="Boedeker C."/>
            <person name="Pinto D."/>
            <person name="Vollmers J."/>
            <person name="Rivas-Marin E."/>
            <person name="Kohn T."/>
            <person name="Peeters S.H."/>
            <person name="Heuer A."/>
            <person name="Rast P."/>
            <person name="Oberbeckmann S."/>
            <person name="Bunk B."/>
            <person name="Jeske O."/>
            <person name="Meyerdierks A."/>
            <person name="Storesund J.E."/>
            <person name="Kallscheuer N."/>
            <person name="Luecker S."/>
            <person name="Lage O.M."/>
            <person name="Pohl T."/>
            <person name="Merkel B.J."/>
            <person name="Hornburger P."/>
            <person name="Mueller R.-W."/>
            <person name="Bruemmer F."/>
            <person name="Labrenz M."/>
            <person name="Spormann A.M."/>
            <person name="Op den Camp H."/>
            <person name="Overmann J."/>
            <person name="Amann R."/>
            <person name="Jetten M.S.M."/>
            <person name="Mascher T."/>
            <person name="Medema M.H."/>
            <person name="Devos D.P."/>
            <person name="Kaster A.-K."/>
            <person name="Ovreas L."/>
            <person name="Rohde M."/>
            <person name="Galperin M.Y."/>
            <person name="Jogler C."/>
        </authorList>
    </citation>
    <scope>NUCLEOTIDE SEQUENCE [LARGE SCALE GENOMIC DNA]</scope>
    <source>
        <strain evidence="1 2">Pan181</strain>
    </source>
</reference>
<gene>
    <name evidence="1" type="ORF">Pan181_43130</name>
</gene>
<keyword evidence="2" id="KW-1185">Reference proteome</keyword>
<organism evidence="1 2">
    <name type="scientific">Aeoliella mucimassa</name>
    <dbReference type="NCBI Taxonomy" id="2527972"/>
    <lineage>
        <taxon>Bacteria</taxon>
        <taxon>Pseudomonadati</taxon>
        <taxon>Planctomycetota</taxon>
        <taxon>Planctomycetia</taxon>
        <taxon>Pirellulales</taxon>
        <taxon>Lacipirellulaceae</taxon>
        <taxon>Aeoliella</taxon>
    </lineage>
</organism>
<dbReference type="Proteomes" id="UP000315750">
    <property type="component" value="Chromosome"/>
</dbReference>
<sequence>MTNRSGESSKCLLYIVFAPKATGVTSSSSILPVFSEESEKNLGSTTSGVNTSCIVPRKHAGIHLPV</sequence>
<dbReference type="AlphaFoldDB" id="A0A518ATQ2"/>
<protein>
    <submittedName>
        <fullName evidence="1">Uncharacterized protein</fullName>
    </submittedName>
</protein>
<dbReference type="EMBL" id="CP036278">
    <property type="protein sequence ID" value="QDU58087.1"/>
    <property type="molecule type" value="Genomic_DNA"/>
</dbReference>
<evidence type="ECO:0000313" key="1">
    <source>
        <dbReference type="EMBL" id="QDU58087.1"/>
    </source>
</evidence>